<dbReference type="InterPro" id="IPR037066">
    <property type="entry name" value="Plug_dom_sf"/>
</dbReference>
<evidence type="ECO:0000313" key="13">
    <source>
        <dbReference type="EMBL" id="MCL9808835.1"/>
    </source>
</evidence>
<comment type="caution">
    <text evidence="13">The sequence shown here is derived from an EMBL/GenBank/DDBJ whole genome shotgun (WGS) entry which is preliminary data.</text>
</comment>
<feature type="chain" id="PRO_5046662715" evidence="10">
    <location>
        <begin position="20"/>
        <end position="739"/>
    </location>
</feature>
<dbReference type="Gene3D" id="2.40.170.20">
    <property type="entry name" value="TonB-dependent receptor, beta-barrel domain"/>
    <property type="match status" value="1"/>
</dbReference>
<comment type="similarity">
    <text evidence="8 9">Belongs to the TonB-dependent receptor family.</text>
</comment>
<dbReference type="Pfam" id="PF00593">
    <property type="entry name" value="TonB_dep_Rec_b-barrel"/>
    <property type="match status" value="1"/>
</dbReference>
<dbReference type="Pfam" id="PF07715">
    <property type="entry name" value="Plug"/>
    <property type="match status" value="1"/>
</dbReference>
<organism evidence="13 14">
    <name type="scientific">Flavobacterium luminosum</name>
    <dbReference type="NCBI Taxonomy" id="2949086"/>
    <lineage>
        <taxon>Bacteria</taxon>
        <taxon>Pseudomonadati</taxon>
        <taxon>Bacteroidota</taxon>
        <taxon>Flavobacteriia</taxon>
        <taxon>Flavobacteriales</taxon>
        <taxon>Flavobacteriaceae</taxon>
        <taxon>Flavobacterium</taxon>
    </lineage>
</organism>
<accession>A0ABT0TMW9</accession>
<proteinExistence type="inferred from homology"/>
<feature type="domain" description="TonB-dependent receptor plug" evidence="12">
    <location>
        <begin position="49"/>
        <end position="157"/>
    </location>
</feature>
<dbReference type="SUPFAM" id="SSF56935">
    <property type="entry name" value="Porins"/>
    <property type="match status" value="1"/>
</dbReference>
<keyword evidence="6 8" id="KW-0472">Membrane</keyword>
<feature type="domain" description="TonB-dependent receptor-like beta-barrel" evidence="11">
    <location>
        <begin position="344"/>
        <end position="708"/>
    </location>
</feature>
<keyword evidence="13" id="KW-0675">Receptor</keyword>
<keyword evidence="3 8" id="KW-1134">Transmembrane beta strand</keyword>
<dbReference type="RefSeq" id="WP_250592230.1">
    <property type="nucleotide sequence ID" value="NZ_JAMLJM010000003.1"/>
</dbReference>
<keyword evidence="10" id="KW-0732">Signal</keyword>
<dbReference type="InterPro" id="IPR039426">
    <property type="entry name" value="TonB-dep_rcpt-like"/>
</dbReference>
<dbReference type="PANTHER" id="PTHR30442">
    <property type="entry name" value="IRON III DICITRATE TRANSPORT PROTEIN FECA"/>
    <property type="match status" value="1"/>
</dbReference>
<keyword evidence="7 8" id="KW-0998">Cell outer membrane</keyword>
<evidence type="ECO:0000256" key="3">
    <source>
        <dbReference type="ARBA" id="ARBA00022452"/>
    </source>
</evidence>
<evidence type="ECO:0000256" key="2">
    <source>
        <dbReference type="ARBA" id="ARBA00022448"/>
    </source>
</evidence>
<keyword evidence="14" id="KW-1185">Reference proteome</keyword>
<evidence type="ECO:0000256" key="8">
    <source>
        <dbReference type="PROSITE-ProRule" id="PRU01360"/>
    </source>
</evidence>
<reference evidence="13 14" key="1">
    <citation type="submission" date="2022-05" db="EMBL/GenBank/DDBJ databases">
        <title>Flavobacterium sp., isolated from activated sludge.</title>
        <authorList>
            <person name="Ran Q."/>
        </authorList>
    </citation>
    <scope>NUCLEOTIDE SEQUENCE [LARGE SCALE GENOMIC DNA]</scope>
    <source>
        <strain evidence="13 14">HXWNR70</strain>
    </source>
</reference>
<keyword evidence="2 8" id="KW-0813">Transport</keyword>
<evidence type="ECO:0000256" key="4">
    <source>
        <dbReference type="ARBA" id="ARBA00022692"/>
    </source>
</evidence>
<dbReference type="PROSITE" id="PS52016">
    <property type="entry name" value="TONB_DEPENDENT_REC_3"/>
    <property type="match status" value="1"/>
</dbReference>
<dbReference type="EMBL" id="JAMLJM010000003">
    <property type="protein sequence ID" value="MCL9808835.1"/>
    <property type="molecule type" value="Genomic_DNA"/>
</dbReference>
<evidence type="ECO:0000259" key="11">
    <source>
        <dbReference type="Pfam" id="PF00593"/>
    </source>
</evidence>
<evidence type="ECO:0000256" key="10">
    <source>
        <dbReference type="SAM" id="SignalP"/>
    </source>
</evidence>
<evidence type="ECO:0000256" key="6">
    <source>
        <dbReference type="ARBA" id="ARBA00023136"/>
    </source>
</evidence>
<dbReference type="InterPro" id="IPR036942">
    <property type="entry name" value="Beta-barrel_TonB_sf"/>
</dbReference>
<dbReference type="PANTHER" id="PTHR30442:SF0">
    <property type="entry name" value="FE(3+) DICITRATE TRANSPORT PROTEIN FECA"/>
    <property type="match status" value="1"/>
</dbReference>
<gene>
    <name evidence="13" type="ORF">NAT50_05620</name>
</gene>
<evidence type="ECO:0000256" key="7">
    <source>
        <dbReference type="ARBA" id="ARBA00023237"/>
    </source>
</evidence>
<evidence type="ECO:0000256" key="5">
    <source>
        <dbReference type="ARBA" id="ARBA00023077"/>
    </source>
</evidence>
<dbReference type="Gene3D" id="2.170.130.10">
    <property type="entry name" value="TonB-dependent receptor, plug domain"/>
    <property type="match status" value="1"/>
</dbReference>
<dbReference type="InterPro" id="IPR000531">
    <property type="entry name" value="Beta-barrel_TonB"/>
</dbReference>
<evidence type="ECO:0000256" key="1">
    <source>
        <dbReference type="ARBA" id="ARBA00004571"/>
    </source>
</evidence>
<keyword evidence="5 9" id="KW-0798">TonB box</keyword>
<evidence type="ECO:0000256" key="9">
    <source>
        <dbReference type="RuleBase" id="RU003357"/>
    </source>
</evidence>
<dbReference type="Proteomes" id="UP001317191">
    <property type="component" value="Unassembled WGS sequence"/>
</dbReference>
<protein>
    <submittedName>
        <fullName evidence="13">TonB-dependent receptor</fullName>
    </submittedName>
</protein>
<feature type="signal peptide" evidence="10">
    <location>
        <begin position="1"/>
        <end position="19"/>
    </location>
</feature>
<name>A0ABT0TMW9_9FLAO</name>
<comment type="subcellular location">
    <subcellularLocation>
        <location evidence="1 8">Cell outer membrane</location>
        <topology evidence="1 8">Multi-pass membrane protein</topology>
    </subcellularLocation>
</comment>
<evidence type="ECO:0000313" key="14">
    <source>
        <dbReference type="Proteomes" id="UP001317191"/>
    </source>
</evidence>
<keyword evidence="4 8" id="KW-0812">Transmembrane</keyword>
<sequence>MRPTLLFSCLIVFSFNTNAQQKQKDTTKTLNEVIISANSLLGSKFEAKNRTGSATFITPQELKKFGHTDINRVLKNVPGVNIYEEDGFGLRPNISLRGTSGERSSKITLMEDGVLIAPAPYSAPAAYYFPSIARMNAVEILKGSSQIQYGPFTTGGAINFLSVPTPTKNYGTFQANYGSFESRRIFSEAGVKAKNAGFVIQYMNFGSKGFKELAKGGNTGFDKNDLVAKLHLTTNKDKKIVNSLDLKLQYADEVSNETYLGLTEEDFNKNAFLRYASSEKDKMTNDHLQFTATHTLKIGNFMRITTTAYQNKFARNWYKLDKVKFGTQNLGINDILINPSLYNNHFAIINGSVNSADNALSVKANNRNYLSKGIQTKFDYHFSTDELIHDIEIGARYHYDEEDRFQWVDGYNILNGSMNLTNSGIGGSDTNKIASAKAFSAHAMYKLKYNKLTITPGVRLETIDLYNEDFGKTDPTRSGNNLKTDDNFVRVWLPGIGANYKFSENISFFGGVHKGFAPPTNKKGQIAESSVNIEVGSRFNHNQLSGELILFYNDYSNMLGSDLAANGGTGSLDQFNAGKVNVKGLEFLLNYNLLSAENNLVLPVTLGYTYTDTEFLSSFGSSDELWGIVTKGDELPYISKHQANGSIALEHKKFDISFSAKYNGAFRTKAGKGSIPNNLKVGDNFILDLGSRYHLNQWISFTATINNLLDKTYLVSRTPAGLRPGMPFSFSGGMILNLL</sequence>
<evidence type="ECO:0000259" key="12">
    <source>
        <dbReference type="Pfam" id="PF07715"/>
    </source>
</evidence>
<dbReference type="InterPro" id="IPR012910">
    <property type="entry name" value="Plug_dom"/>
</dbReference>